<comment type="subcellular location">
    <subcellularLocation>
        <location evidence="1">Mitochondrion</location>
    </subcellularLocation>
</comment>
<dbReference type="GO" id="GO:0017136">
    <property type="term" value="F:histone deacetylase activity, NAD-dependent"/>
    <property type="evidence" value="ECO:0007669"/>
    <property type="project" value="TreeGrafter"/>
</dbReference>
<reference evidence="9" key="1">
    <citation type="submission" date="2020-11" db="EMBL/GenBank/DDBJ databases">
        <authorList>
            <consortium name="DOE Joint Genome Institute"/>
            <person name="Ahrendt S."/>
            <person name="Riley R."/>
            <person name="Andreopoulos W."/>
            <person name="Labutti K."/>
            <person name="Pangilinan J."/>
            <person name="Ruiz-Duenas F.J."/>
            <person name="Barrasa J.M."/>
            <person name="Sanchez-Garcia M."/>
            <person name="Camarero S."/>
            <person name="Miyauchi S."/>
            <person name="Serrano A."/>
            <person name="Linde D."/>
            <person name="Babiker R."/>
            <person name="Drula E."/>
            <person name="Ayuso-Fernandez I."/>
            <person name="Pacheco R."/>
            <person name="Padilla G."/>
            <person name="Ferreira P."/>
            <person name="Barriuso J."/>
            <person name="Kellner H."/>
            <person name="Castanera R."/>
            <person name="Alfaro M."/>
            <person name="Ramirez L."/>
            <person name="Pisabarro A.G."/>
            <person name="Kuo A."/>
            <person name="Tritt A."/>
            <person name="Lipzen A."/>
            <person name="He G."/>
            <person name="Yan M."/>
            <person name="Ng V."/>
            <person name="Cullen D."/>
            <person name="Martin F."/>
            <person name="Rosso M.-N."/>
            <person name="Henrissat B."/>
            <person name="Hibbett D."/>
            <person name="Martinez A.T."/>
            <person name="Grigoriev I.V."/>
        </authorList>
    </citation>
    <scope>NUCLEOTIDE SEQUENCE</scope>
    <source>
        <strain evidence="9">CBS 506.95</strain>
    </source>
</reference>
<dbReference type="InterPro" id="IPR029035">
    <property type="entry name" value="DHS-like_NAD/FAD-binding_dom"/>
</dbReference>
<feature type="region of interest" description="Disordered" evidence="7">
    <location>
        <begin position="594"/>
        <end position="696"/>
    </location>
</feature>
<comment type="caution">
    <text evidence="6">Lacks conserved residue(s) required for the propagation of feature annotation.</text>
</comment>
<feature type="region of interest" description="Disordered" evidence="7">
    <location>
        <begin position="440"/>
        <end position="549"/>
    </location>
</feature>
<evidence type="ECO:0000256" key="7">
    <source>
        <dbReference type="SAM" id="MobiDB-lite"/>
    </source>
</evidence>
<dbReference type="GO" id="GO:0031508">
    <property type="term" value="P:pericentric heterochromatin formation"/>
    <property type="evidence" value="ECO:0007669"/>
    <property type="project" value="TreeGrafter"/>
</dbReference>
<organism evidence="9 10">
    <name type="scientific">Crepidotus variabilis</name>
    <dbReference type="NCBI Taxonomy" id="179855"/>
    <lineage>
        <taxon>Eukaryota</taxon>
        <taxon>Fungi</taxon>
        <taxon>Dikarya</taxon>
        <taxon>Basidiomycota</taxon>
        <taxon>Agaricomycotina</taxon>
        <taxon>Agaricomycetes</taxon>
        <taxon>Agaricomycetidae</taxon>
        <taxon>Agaricales</taxon>
        <taxon>Agaricineae</taxon>
        <taxon>Crepidotaceae</taxon>
        <taxon>Crepidotus</taxon>
    </lineage>
</organism>
<dbReference type="InterPro" id="IPR003000">
    <property type="entry name" value="Sirtuin"/>
</dbReference>
<feature type="region of interest" description="Disordered" evidence="7">
    <location>
        <begin position="341"/>
        <end position="390"/>
    </location>
</feature>
<dbReference type="Gene3D" id="3.40.50.1220">
    <property type="entry name" value="TPP-binding domain"/>
    <property type="match status" value="1"/>
</dbReference>
<dbReference type="EMBL" id="MU157827">
    <property type="protein sequence ID" value="KAF9533745.1"/>
    <property type="molecule type" value="Genomic_DNA"/>
</dbReference>
<feature type="compositionally biased region" description="Basic and acidic residues" evidence="7">
    <location>
        <begin position="664"/>
        <end position="683"/>
    </location>
</feature>
<dbReference type="GO" id="GO:0005634">
    <property type="term" value="C:nucleus"/>
    <property type="evidence" value="ECO:0007669"/>
    <property type="project" value="TreeGrafter"/>
</dbReference>
<dbReference type="GO" id="GO:1990414">
    <property type="term" value="P:replication-born double-strand break repair via sister chromatid exchange"/>
    <property type="evidence" value="ECO:0007669"/>
    <property type="project" value="TreeGrafter"/>
</dbReference>
<feature type="domain" description="Deacetylase sirtuin-type" evidence="8">
    <location>
        <begin position="23"/>
        <end position="441"/>
    </location>
</feature>
<dbReference type="GO" id="GO:0031934">
    <property type="term" value="C:mating-type region heterochromatin"/>
    <property type="evidence" value="ECO:0007669"/>
    <property type="project" value="TreeGrafter"/>
</dbReference>
<evidence type="ECO:0000256" key="5">
    <source>
        <dbReference type="ARBA" id="ARBA00023128"/>
    </source>
</evidence>
<dbReference type="PROSITE" id="PS50305">
    <property type="entry name" value="SIRTUIN"/>
    <property type="match status" value="1"/>
</dbReference>
<dbReference type="Proteomes" id="UP000807306">
    <property type="component" value="Unassembled WGS sequence"/>
</dbReference>
<dbReference type="SUPFAM" id="SSF52467">
    <property type="entry name" value="DHS-like NAD/FAD-binding domain"/>
    <property type="match status" value="1"/>
</dbReference>
<evidence type="ECO:0000256" key="4">
    <source>
        <dbReference type="ARBA" id="ARBA00023027"/>
    </source>
</evidence>
<dbReference type="Pfam" id="PF02146">
    <property type="entry name" value="SIR2"/>
    <property type="match status" value="2"/>
</dbReference>
<feature type="compositionally biased region" description="Polar residues" evidence="7">
    <location>
        <begin position="601"/>
        <end position="617"/>
    </location>
</feature>
<dbReference type="GO" id="GO:0005739">
    <property type="term" value="C:mitochondrion"/>
    <property type="evidence" value="ECO:0007669"/>
    <property type="project" value="UniProtKB-SubCell"/>
</dbReference>
<gene>
    <name evidence="9" type="ORF">CPB83DRAFT_407337</name>
</gene>
<protein>
    <submittedName>
        <fullName evidence="9">DHS-like NAD/FAD-binding domain-containing protein</fullName>
    </submittedName>
</protein>
<evidence type="ECO:0000256" key="1">
    <source>
        <dbReference type="ARBA" id="ARBA00004173"/>
    </source>
</evidence>
<keyword evidence="10" id="KW-1185">Reference proteome</keyword>
<evidence type="ECO:0000313" key="10">
    <source>
        <dbReference type="Proteomes" id="UP000807306"/>
    </source>
</evidence>
<keyword evidence="5" id="KW-0496">Mitochondrion</keyword>
<feature type="compositionally biased region" description="Basic and acidic residues" evidence="7">
    <location>
        <begin position="440"/>
        <end position="485"/>
    </location>
</feature>
<feature type="compositionally biased region" description="Pro residues" evidence="7">
    <location>
        <begin position="641"/>
        <end position="650"/>
    </location>
</feature>
<dbReference type="InterPro" id="IPR026591">
    <property type="entry name" value="Sirtuin_cat_small_dom_sf"/>
</dbReference>
<evidence type="ECO:0000313" key="9">
    <source>
        <dbReference type="EMBL" id="KAF9533745.1"/>
    </source>
</evidence>
<proteinExistence type="inferred from homology"/>
<dbReference type="GO" id="GO:0000122">
    <property type="term" value="P:negative regulation of transcription by RNA polymerase II"/>
    <property type="evidence" value="ECO:0007669"/>
    <property type="project" value="TreeGrafter"/>
</dbReference>
<feature type="region of interest" description="Disordered" evidence="7">
    <location>
        <begin position="167"/>
        <end position="213"/>
    </location>
</feature>
<dbReference type="Gene3D" id="3.30.1600.10">
    <property type="entry name" value="SIR2/SIRT2 'Small Domain"/>
    <property type="match status" value="1"/>
</dbReference>
<comment type="similarity">
    <text evidence="2">Belongs to the sirtuin family. Class I subfamily.</text>
</comment>
<comment type="caution">
    <text evidence="9">The sequence shown here is derived from an EMBL/GenBank/DDBJ whole genome shotgun (WGS) entry which is preliminary data.</text>
</comment>
<feature type="compositionally biased region" description="Polar residues" evidence="7">
    <location>
        <begin position="360"/>
        <end position="373"/>
    </location>
</feature>
<dbReference type="GO" id="GO:0070403">
    <property type="term" value="F:NAD+ binding"/>
    <property type="evidence" value="ECO:0007669"/>
    <property type="project" value="InterPro"/>
</dbReference>
<feature type="compositionally biased region" description="Polar residues" evidence="7">
    <location>
        <begin position="194"/>
        <end position="206"/>
    </location>
</feature>
<keyword evidence="4" id="KW-0520">NAD</keyword>
<dbReference type="PANTHER" id="PTHR11085">
    <property type="entry name" value="NAD-DEPENDENT PROTEIN DEACYLASE SIRTUIN-5, MITOCHONDRIAL-RELATED"/>
    <property type="match status" value="1"/>
</dbReference>
<keyword evidence="3" id="KW-0808">Transferase</keyword>
<evidence type="ECO:0000256" key="3">
    <source>
        <dbReference type="ARBA" id="ARBA00022679"/>
    </source>
</evidence>
<dbReference type="InterPro" id="IPR026590">
    <property type="entry name" value="Ssirtuin_cat_dom"/>
</dbReference>
<dbReference type="InterPro" id="IPR050134">
    <property type="entry name" value="NAD-dep_sirtuin_deacylases"/>
</dbReference>
<dbReference type="OrthoDB" id="2919105at2759"/>
<accession>A0A9P6EQX4</accession>
<evidence type="ECO:0000256" key="6">
    <source>
        <dbReference type="PROSITE-ProRule" id="PRU00236"/>
    </source>
</evidence>
<evidence type="ECO:0000259" key="8">
    <source>
        <dbReference type="PROSITE" id="PS50305"/>
    </source>
</evidence>
<dbReference type="PANTHER" id="PTHR11085:SF15">
    <property type="entry name" value="NAD-DEPENDENT HISTONE DEACETYLASE HST4"/>
    <property type="match status" value="1"/>
</dbReference>
<dbReference type="AlphaFoldDB" id="A0A9P6EQX4"/>
<name>A0A9P6EQX4_9AGAR</name>
<dbReference type="GO" id="GO:0006282">
    <property type="term" value="P:regulation of DNA repair"/>
    <property type="evidence" value="ECO:0007669"/>
    <property type="project" value="TreeGrafter"/>
</dbReference>
<evidence type="ECO:0000256" key="2">
    <source>
        <dbReference type="ARBA" id="ARBA00006924"/>
    </source>
</evidence>
<sequence length="756" mass="83283">MTFFLPLDPVTQVPTQPSFVQQSSNVPAHTAKVLQAIMKAKRIVVVCGAGISVRAGIPDFRSSEGLFQSIKRDNPKEAMSSGKELFDVSVFNSENKTSLFCQMIAQLSDLSQAAEPTAFHNLLRALDNRGRLLRVYTQNIDAIEEKCGLSFGVPEFEGRKSKAKLRDKAKASMDDASANNSVSGSADSDAPLGQLSSQRVASTSRLPSPPAEMPRCIPLHGTLQSMHCQVCNHSFPLLEHLPALASGQPPSCPECINLEAARQLGGKRPRGIGKLRPSVVLYNEAHKDGEGVGEVVQKDLIGSSKGKGKSGADLLLVVGTSLKVPGTKRIVREFAKAVKSRGVGSSSSTAREESAGSGGSTPNLRSSTGLSTPAPSPRRSPVTTSGAEEETIPAPKAVYLNLDFPVPTREWEGVFDVWMQGDAQQFAEMLQTEIVKEAKAKDIASEKKRKREEEAAATAKDELPNIVTRRDEKALEEEAHLEKAKQKQIKNSKTKTSASGANLHGQLDPSAKPSKKRRTAVIRPPSPPYTPYPMRVSHSPDIMDEDDLDSLPNQEASKLYVRIPPRHHRPYNVPEVLITTSVPQYVMSYELYHQRHRSASPHRTSPSRFSSGHNQHQQRPEQHQLPPGHCSHYSTIRTASPNPPEPPSPPTSQLNKRTKAGRKALREAQEARRAERLVREVKVHQLPPPPPPNRSYLPLRHYHQESFIRSSAPMYHHRTFPREEDRDFDIDIETIDNSFGVDILRRTSRLGLCESS</sequence>